<dbReference type="InterPro" id="IPR037046">
    <property type="entry name" value="AlkA_N_sf"/>
</dbReference>
<evidence type="ECO:0000256" key="4">
    <source>
        <dbReference type="ARBA" id="ARBA00023204"/>
    </source>
</evidence>
<accession>A0A7M1SV56</accession>
<dbReference type="GO" id="GO:0032993">
    <property type="term" value="C:protein-DNA complex"/>
    <property type="evidence" value="ECO:0007669"/>
    <property type="project" value="TreeGrafter"/>
</dbReference>
<dbReference type="Gene3D" id="1.10.1670.10">
    <property type="entry name" value="Helix-hairpin-Helix base-excision DNA repair enzymes (C-terminal)"/>
    <property type="match status" value="1"/>
</dbReference>
<dbReference type="CDD" id="cd00056">
    <property type="entry name" value="ENDO3c"/>
    <property type="match status" value="1"/>
</dbReference>
<dbReference type="PANTHER" id="PTHR43003">
    <property type="entry name" value="DNA-3-METHYLADENINE GLYCOSYLASE"/>
    <property type="match status" value="1"/>
</dbReference>
<name>A0A7M1SV56_9MICO</name>
<evidence type="ECO:0000259" key="5">
    <source>
        <dbReference type="SMART" id="SM00478"/>
    </source>
</evidence>
<dbReference type="AlphaFoldDB" id="A0A7M1SV56"/>
<dbReference type="InterPro" id="IPR003265">
    <property type="entry name" value="HhH-GPD_domain"/>
</dbReference>
<evidence type="ECO:0000256" key="1">
    <source>
        <dbReference type="ARBA" id="ARBA00000086"/>
    </source>
</evidence>
<comment type="catalytic activity">
    <reaction evidence="1">
        <text>Hydrolysis of alkylated DNA, releasing 3-methyladenine, 3-methylguanine, 7-methylguanine and 7-methyladenine.</text>
        <dbReference type="EC" id="3.2.2.21"/>
    </reaction>
</comment>
<dbReference type="EC" id="3.2.2.21" evidence="2"/>
<dbReference type="Pfam" id="PF06029">
    <property type="entry name" value="AlkA_N"/>
    <property type="match status" value="1"/>
</dbReference>
<dbReference type="GO" id="GO:0032131">
    <property type="term" value="F:alkylated DNA binding"/>
    <property type="evidence" value="ECO:0007669"/>
    <property type="project" value="TreeGrafter"/>
</dbReference>
<proteinExistence type="predicted"/>
<dbReference type="InterPro" id="IPR051912">
    <property type="entry name" value="Alkylbase_DNA_Glycosylase/TA"/>
</dbReference>
<evidence type="ECO:0000259" key="6">
    <source>
        <dbReference type="SMART" id="SM01009"/>
    </source>
</evidence>
<dbReference type="Proteomes" id="UP000593758">
    <property type="component" value="Chromosome"/>
</dbReference>
<dbReference type="SUPFAM" id="SSF48150">
    <property type="entry name" value="DNA-glycosylase"/>
    <property type="match status" value="1"/>
</dbReference>
<dbReference type="SMART" id="SM01009">
    <property type="entry name" value="AlkA_N"/>
    <property type="match status" value="1"/>
</dbReference>
<evidence type="ECO:0000256" key="3">
    <source>
        <dbReference type="ARBA" id="ARBA00022763"/>
    </source>
</evidence>
<keyword evidence="8" id="KW-1185">Reference proteome</keyword>
<reference evidence="7 8" key="1">
    <citation type="submission" date="2020-10" db="EMBL/GenBank/DDBJ databases">
        <title>Haloactinobacterium sp. RN3S43, a bacterium isolated from saline soil.</title>
        <authorList>
            <person name="Sun J.-Q."/>
        </authorList>
    </citation>
    <scope>NUCLEOTIDE SEQUENCE [LARGE SCALE GENOMIC DNA]</scope>
    <source>
        <strain evidence="7 8">RN3S43</strain>
    </source>
</reference>
<dbReference type="EMBL" id="CP063169">
    <property type="protein sequence ID" value="QOR71428.1"/>
    <property type="molecule type" value="Genomic_DNA"/>
</dbReference>
<dbReference type="InterPro" id="IPR023170">
    <property type="entry name" value="HhH_base_excis_C"/>
</dbReference>
<evidence type="ECO:0000313" key="7">
    <source>
        <dbReference type="EMBL" id="QOR71428.1"/>
    </source>
</evidence>
<gene>
    <name evidence="7" type="ORF">IM660_03775</name>
</gene>
<dbReference type="GO" id="GO:0006285">
    <property type="term" value="P:base-excision repair, AP site formation"/>
    <property type="evidence" value="ECO:0007669"/>
    <property type="project" value="TreeGrafter"/>
</dbReference>
<dbReference type="Gene3D" id="3.30.310.20">
    <property type="entry name" value="DNA-3-methyladenine glycosylase AlkA, N-terminal domain"/>
    <property type="match status" value="1"/>
</dbReference>
<dbReference type="SUPFAM" id="SSF55945">
    <property type="entry name" value="TATA-box binding protein-like"/>
    <property type="match status" value="1"/>
</dbReference>
<dbReference type="SMART" id="SM00478">
    <property type="entry name" value="ENDO3c"/>
    <property type="match status" value="1"/>
</dbReference>
<feature type="domain" description="HhH-GPD" evidence="5">
    <location>
        <begin position="132"/>
        <end position="290"/>
    </location>
</feature>
<dbReference type="GO" id="GO:0043916">
    <property type="term" value="F:DNA-7-methylguanine glycosylase activity"/>
    <property type="evidence" value="ECO:0007669"/>
    <property type="project" value="TreeGrafter"/>
</dbReference>
<dbReference type="Gene3D" id="1.10.340.30">
    <property type="entry name" value="Hypothetical protein, domain 2"/>
    <property type="match status" value="1"/>
</dbReference>
<dbReference type="PANTHER" id="PTHR43003:SF13">
    <property type="entry name" value="DNA-3-METHYLADENINE GLYCOSYLASE 2"/>
    <property type="match status" value="1"/>
</dbReference>
<dbReference type="GO" id="GO:0008725">
    <property type="term" value="F:DNA-3-methyladenine glycosylase activity"/>
    <property type="evidence" value="ECO:0007669"/>
    <property type="project" value="TreeGrafter"/>
</dbReference>
<dbReference type="KEGG" id="halt:IM660_03775"/>
<dbReference type="GO" id="GO:0005737">
    <property type="term" value="C:cytoplasm"/>
    <property type="evidence" value="ECO:0007669"/>
    <property type="project" value="TreeGrafter"/>
</dbReference>
<keyword evidence="4" id="KW-0234">DNA repair</keyword>
<protein>
    <recommendedName>
        <fullName evidence="2">DNA-3-methyladenine glycosylase II</fullName>
        <ecNumber evidence="2">3.2.2.21</ecNumber>
    </recommendedName>
</protein>
<evidence type="ECO:0000256" key="2">
    <source>
        <dbReference type="ARBA" id="ARBA00012000"/>
    </source>
</evidence>
<dbReference type="RefSeq" id="WP_193498089.1">
    <property type="nucleotide sequence ID" value="NZ_CP063169.1"/>
</dbReference>
<evidence type="ECO:0000313" key="8">
    <source>
        <dbReference type="Proteomes" id="UP000593758"/>
    </source>
</evidence>
<keyword evidence="3" id="KW-0227">DNA damage</keyword>
<organism evidence="7 8">
    <name type="scientific">Ruania alkalisoli</name>
    <dbReference type="NCBI Taxonomy" id="2779775"/>
    <lineage>
        <taxon>Bacteria</taxon>
        <taxon>Bacillati</taxon>
        <taxon>Actinomycetota</taxon>
        <taxon>Actinomycetes</taxon>
        <taxon>Micrococcales</taxon>
        <taxon>Ruaniaceae</taxon>
        <taxon>Ruania</taxon>
    </lineage>
</organism>
<dbReference type="InterPro" id="IPR011257">
    <property type="entry name" value="DNA_glycosylase"/>
</dbReference>
<dbReference type="InterPro" id="IPR010316">
    <property type="entry name" value="AlkA_N"/>
</dbReference>
<feature type="domain" description="DNA-3-methyladenine glycosylase AlkA N-terminal" evidence="6">
    <location>
        <begin position="5"/>
        <end position="125"/>
    </location>
</feature>
<sequence>MHLVEVALPFTPPLDGEALWAYLAARTIAGVEGLDGVRYRRAVHLTSGPGVLELHRPDGEARLRGRVHLSEPVDRGEAEVLLRRTADLDRDPADVVAGLGEHPWLGPLVRARPGLRAPQHPGGFETALRAVLAQQVSLSAARTHTARLVSAAGTRLPVPVGEVTHLFPTPAQVAAVGTDAGPEESILAMPAGRRRAVLALARAVVDGLDLDGGGSADEAEAGLLAVPGIGPWTAQYVRMRALGDPDAYCGTDLVLRRAAEALGGGPADPRGTEFAPWRTYAAHHLWRHAQLEGTR</sequence>
<dbReference type="GO" id="GO:0006307">
    <property type="term" value="P:DNA alkylation repair"/>
    <property type="evidence" value="ECO:0007669"/>
    <property type="project" value="TreeGrafter"/>
</dbReference>